<proteinExistence type="predicted"/>
<dbReference type="Gene3D" id="2.40.70.10">
    <property type="entry name" value="Acid Proteases"/>
    <property type="match status" value="1"/>
</dbReference>
<accession>A0AAW2NRF7</accession>
<dbReference type="PANTHER" id="PTHR12917:SF18">
    <property type="entry name" value="DNA DAMAGE-INDUCIBLE PROTEIN 1-LIKE"/>
    <property type="match status" value="1"/>
</dbReference>
<reference evidence="1" key="2">
    <citation type="journal article" date="2024" name="Plant">
        <title>Genomic evolution and insights into agronomic trait innovations of Sesamum species.</title>
        <authorList>
            <person name="Miao H."/>
            <person name="Wang L."/>
            <person name="Qu L."/>
            <person name="Liu H."/>
            <person name="Sun Y."/>
            <person name="Le M."/>
            <person name="Wang Q."/>
            <person name="Wei S."/>
            <person name="Zheng Y."/>
            <person name="Lin W."/>
            <person name="Duan Y."/>
            <person name="Cao H."/>
            <person name="Xiong S."/>
            <person name="Wang X."/>
            <person name="Wei L."/>
            <person name="Li C."/>
            <person name="Ma Q."/>
            <person name="Ju M."/>
            <person name="Zhao R."/>
            <person name="Li G."/>
            <person name="Mu C."/>
            <person name="Tian Q."/>
            <person name="Mei H."/>
            <person name="Zhang T."/>
            <person name="Gao T."/>
            <person name="Zhang H."/>
        </authorList>
    </citation>
    <scope>NUCLEOTIDE SEQUENCE</scope>
    <source>
        <strain evidence="1">G02</strain>
    </source>
</reference>
<reference evidence="1" key="1">
    <citation type="submission" date="2020-06" db="EMBL/GenBank/DDBJ databases">
        <authorList>
            <person name="Li T."/>
            <person name="Hu X."/>
            <person name="Zhang T."/>
            <person name="Song X."/>
            <person name="Zhang H."/>
            <person name="Dai N."/>
            <person name="Sheng W."/>
            <person name="Hou X."/>
            <person name="Wei L."/>
        </authorList>
    </citation>
    <scope>NUCLEOTIDE SEQUENCE</scope>
    <source>
        <strain evidence="1">G02</strain>
        <tissue evidence="1">Leaf</tissue>
    </source>
</reference>
<comment type="caution">
    <text evidence="1">The sequence shown here is derived from an EMBL/GenBank/DDBJ whole genome shotgun (WGS) entry which is preliminary data.</text>
</comment>
<dbReference type="PANTHER" id="PTHR12917">
    <property type="entry name" value="ASPARTYL PROTEASE DDI-RELATED"/>
    <property type="match status" value="1"/>
</dbReference>
<dbReference type="InterPro" id="IPR021109">
    <property type="entry name" value="Peptidase_aspartic_dom_sf"/>
</dbReference>
<dbReference type="AlphaFoldDB" id="A0AAW2NRF7"/>
<sequence>MYIRVLINSKAVMAMVDTGATHNFVADREMQKLGLTLAHHSSRIKAVNSDAKPIQGVACVELKVGSWTGKCNLMAVPLDDFDVILRMEFLLMANAMVIPYLSGLFIADANCTSFIQGMYLQDSVRATEKKDSLISALQVKNG</sequence>
<dbReference type="SUPFAM" id="SSF50630">
    <property type="entry name" value="Acid proteases"/>
    <property type="match status" value="1"/>
</dbReference>
<dbReference type="CDD" id="cd00303">
    <property type="entry name" value="retropepsin_like"/>
    <property type="match status" value="1"/>
</dbReference>
<organism evidence="1">
    <name type="scientific">Sesamum radiatum</name>
    <name type="common">Black benniseed</name>
    <dbReference type="NCBI Taxonomy" id="300843"/>
    <lineage>
        <taxon>Eukaryota</taxon>
        <taxon>Viridiplantae</taxon>
        <taxon>Streptophyta</taxon>
        <taxon>Embryophyta</taxon>
        <taxon>Tracheophyta</taxon>
        <taxon>Spermatophyta</taxon>
        <taxon>Magnoliopsida</taxon>
        <taxon>eudicotyledons</taxon>
        <taxon>Gunneridae</taxon>
        <taxon>Pentapetalae</taxon>
        <taxon>asterids</taxon>
        <taxon>lamiids</taxon>
        <taxon>Lamiales</taxon>
        <taxon>Pedaliaceae</taxon>
        <taxon>Sesamum</taxon>
    </lineage>
</organism>
<evidence type="ECO:0008006" key="2">
    <source>
        <dbReference type="Google" id="ProtNLM"/>
    </source>
</evidence>
<dbReference type="Pfam" id="PF13650">
    <property type="entry name" value="Asp_protease_2"/>
    <property type="match status" value="1"/>
</dbReference>
<protein>
    <recommendedName>
        <fullName evidence="2">Gag-asp_proteas domain-containing protein</fullName>
    </recommendedName>
</protein>
<evidence type="ECO:0000313" key="1">
    <source>
        <dbReference type="EMBL" id="KAL0345858.1"/>
    </source>
</evidence>
<dbReference type="EMBL" id="JACGWJ010000019">
    <property type="protein sequence ID" value="KAL0345858.1"/>
    <property type="molecule type" value="Genomic_DNA"/>
</dbReference>
<name>A0AAW2NRF7_SESRA</name>
<gene>
    <name evidence="1" type="ORF">Sradi_4417100</name>
</gene>